<reference evidence="2 3" key="1">
    <citation type="journal article" date="2012" name="Science">
        <title>Ecological populations of bacteria act as socially cohesive units of antibiotic production and resistance.</title>
        <authorList>
            <person name="Cordero O.X."/>
            <person name="Wildschutte H."/>
            <person name="Kirkup B."/>
            <person name="Proehl S."/>
            <person name="Ngo L."/>
            <person name="Hussain F."/>
            <person name="Le Roux F."/>
            <person name="Mincer T."/>
            <person name="Polz M.F."/>
        </authorList>
    </citation>
    <scope>NUCLEOTIDE SEQUENCE [LARGE SCALE GENOMIC DNA]</scope>
    <source>
        <strain evidence="2 3">FF-238</strain>
    </source>
</reference>
<dbReference type="AlphaFoldDB" id="A0A1E5CUA8"/>
<keyword evidence="1" id="KW-0732">Signal</keyword>
<organism evidence="2 3">
    <name type="scientific">Vibrio genomosp. F6 str. FF-238</name>
    <dbReference type="NCBI Taxonomy" id="1191298"/>
    <lineage>
        <taxon>Bacteria</taxon>
        <taxon>Pseudomonadati</taxon>
        <taxon>Pseudomonadota</taxon>
        <taxon>Gammaproteobacteria</taxon>
        <taxon>Vibrionales</taxon>
        <taxon>Vibrionaceae</taxon>
        <taxon>Vibrio</taxon>
    </lineage>
</organism>
<dbReference type="RefSeq" id="WP_017051775.1">
    <property type="nucleotide sequence ID" value="NZ_AJYW02000240.1"/>
</dbReference>
<proteinExistence type="predicted"/>
<evidence type="ECO:0008006" key="4">
    <source>
        <dbReference type="Google" id="ProtNLM"/>
    </source>
</evidence>
<evidence type="ECO:0000313" key="3">
    <source>
        <dbReference type="Proteomes" id="UP000094165"/>
    </source>
</evidence>
<evidence type="ECO:0000313" key="2">
    <source>
        <dbReference type="EMBL" id="OEE73490.1"/>
    </source>
</evidence>
<comment type="caution">
    <text evidence="2">The sequence shown here is derived from an EMBL/GenBank/DDBJ whole genome shotgun (WGS) entry which is preliminary data.</text>
</comment>
<sequence length="123" mass="13910">MKIITSIALFTALLLSPLSYSATQIDSKDAPFHEGEDVIACGTLKEVSRFKRGLYLNMDEHFPKQSLTLVVWEDDLAEFKQEHGSLQQLVNRTICGKGTVIEYRGRSQISLYNAFSLKVDVRK</sequence>
<name>A0A1E5CUA8_9VIBR</name>
<feature type="signal peptide" evidence="1">
    <location>
        <begin position="1"/>
        <end position="21"/>
    </location>
</feature>
<protein>
    <recommendedName>
        <fullName evidence="4">DNA-binding protein</fullName>
    </recommendedName>
</protein>
<keyword evidence="3" id="KW-1185">Reference proteome</keyword>
<evidence type="ECO:0000256" key="1">
    <source>
        <dbReference type="SAM" id="SignalP"/>
    </source>
</evidence>
<feature type="chain" id="PRO_5009173199" description="DNA-binding protein" evidence="1">
    <location>
        <begin position="22"/>
        <end position="123"/>
    </location>
</feature>
<dbReference type="Proteomes" id="UP000094165">
    <property type="component" value="Unassembled WGS sequence"/>
</dbReference>
<gene>
    <name evidence="2" type="ORF">A130_18620</name>
</gene>
<dbReference type="EMBL" id="AJYW02000240">
    <property type="protein sequence ID" value="OEE73490.1"/>
    <property type="molecule type" value="Genomic_DNA"/>
</dbReference>
<accession>A0A1E5CUA8</accession>